<evidence type="ECO:0000313" key="1">
    <source>
        <dbReference type="EMBL" id="GED04543.1"/>
    </source>
</evidence>
<comment type="caution">
    <text evidence="1">The sequence shown here is derived from an EMBL/GenBank/DDBJ whole genome shotgun (WGS) entry which is preliminary data.</text>
</comment>
<gene>
    <name evidence="1" type="ORF">AUR04nite_00750</name>
</gene>
<proteinExistence type="predicted"/>
<dbReference type="RefSeq" id="WP_141360805.1">
    <property type="nucleotide sequence ID" value="NZ_BAAAJL010000007.1"/>
</dbReference>
<evidence type="ECO:0000313" key="2">
    <source>
        <dbReference type="Proteomes" id="UP000316612"/>
    </source>
</evidence>
<dbReference type="Proteomes" id="UP000316612">
    <property type="component" value="Unassembled WGS sequence"/>
</dbReference>
<dbReference type="EMBL" id="BJNY01000001">
    <property type="protein sequence ID" value="GED04543.1"/>
    <property type="molecule type" value="Genomic_DNA"/>
</dbReference>
<name>A0A4Y4DJ20_GLUUR</name>
<organism evidence="1 2">
    <name type="scientific">Glutamicibacter uratoxydans</name>
    <name type="common">Arthrobacter uratoxydans</name>
    <dbReference type="NCBI Taxonomy" id="43667"/>
    <lineage>
        <taxon>Bacteria</taxon>
        <taxon>Bacillati</taxon>
        <taxon>Actinomycetota</taxon>
        <taxon>Actinomycetes</taxon>
        <taxon>Micrococcales</taxon>
        <taxon>Micrococcaceae</taxon>
        <taxon>Glutamicibacter</taxon>
    </lineage>
</organism>
<sequence length="187" mass="21345">MTTDIRRAASKLAMDDVRSGWLKPKSIVQSRKFRLARYLTGKPYWLHSIECDGVHITEYWSTDKHHLVEASVIEILAGGKNAGHKKGTRGFEQLRLHVEQWALKAFDHRNFEAYGMTVGSLVEVRDTNYFGGQKLMGEVTEVDPEDDDFNVWVKFPGFPYLVFNHSELKVRQLPVKVPMSLALPATV</sequence>
<protein>
    <submittedName>
        <fullName evidence="1">Uncharacterized protein</fullName>
    </submittedName>
</protein>
<accession>A0A4Y4DJ20</accession>
<dbReference type="AlphaFoldDB" id="A0A4Y4DJ20"/>
<reference evidence="1 2" key="1">
    <citation type="submission" date="2019-06" db="EMBL/GenBank/DDBJ databases">
        <title>Whole genome shotgun sequence of Glutamicibacter uratoxydans NBRC 15515.</title>
        <authorList>
            <person name="Hosoyama A."/>
            <person name="Uohara A."/>
            <person name="Ohji S."/>
            <person name="Ichikawa N."/>
        </authorList>
    </citation>
    <scope>NUCLEOTIDE SEQUENCE [LARGE SCALE GENOMIC DNA]</scope>
    <source>
        <strain evidence="1 2">NBRC 15515</strain>
    </source>
</reference>
<keyword evidence="2" id="KW-1185">Reference proteome</keyword>